<name>A0A1I4F7N1_9HYPH</name>
<dbReference type="Gene3D" id="3.40.190.290">
    <property type="match status" value="1"/>
</dbReference>
<keyword evidence="4" id="KW-0804">Transcription</keyword>
<dbReference type="Pfam" id="PF00126">
    <property type="entry name" value="HTH_1"/>
    <property type="match status" value="1"/>
</dbReference>
<dbReference type="EMBL" id="FOSL01000038">
    <property type="protein sequence ID" value="SFL13300.1"/>
    <property type="molecule type" value="Genomic_DNA"/>
</dbReference>
<evidence type="ECO:0000259" key="5">
    <source>
        <dbReference type="PROSITE" id="PS50931"/>
    </source>
</evidence>
<dbReference type="Pfam" id="PF03466">
    <property type="entry name" value="LysR_substrate"/>
    <property type="match status" value="1"/>
</dbReference>
<keyword evidence="7" id="KW-1185">Reference proteome</keyword>
<organism evidence="6 7">
    <name type="scientific">Neomesorhizobium albiziae</name>
    <dbReference type="NCBI Taxonomy" id="335020"/>
    <lineage>
        <taxon>Bacteria</taxon>
        <taxon>Pseudomonadati</taxon>
        <taxon>Pseudomonadota</taxon>
        <taxon>Alphaproteobacteria</taxon>
        <taxon>Hyphomicrobiales</taxon>
        <taxon>Phyllobacteriaceae</taxon>
        <taxon>Neomesorhizobium</taxon>
    </lineage>
</organism>
<dbReference type="GO" id="GO:0003677">
    <property type="term" value="F:DNA binding"/>
    <property type="evidence" value="ECO:0007669"/>
    <property type="project" value="UniProtKB-KW"/>
</dbReference>
<dbReference type="SUPFAM" id="SSF53850">
    <property type="entry name" value="Periplasmic binding protein-like II"/>
    <property type="match status" value="1"/>
</dbReference>
<dbReference type="InterPro" id="IPR036388">
    <property type="entry name" value="WH-like_DNA-bd_sf"/>
</dbReference>
<dbReference type="InterPro" id="IPR000847">
    <property type="entry name" value="LysR_HTH_N"/>
</dbReference>
<reference evidence="6 7" key="1">
    <citation type="submission" date="2016-10" db="EMBL/GenBank/DDBJ databases">
        <authorList>
            <person name="Varghese N."/>
            <person name="Submissions S."/>
        </authorList>
    </citation>
    <scope>NUCLEOTIDE SEQUENCE [LARGE SCALE GENOMIC DNA]</scope>
    <source>
        <strain evidence="6 7">DSM 21822</strain>
    </source>
</reference>
<dbReference type="PANTHER" id="PTHR30537:SF5">
    <property type="entry name" value="HTH-TYPE TRANSCRIPTIONAL ACTIVATOR TTDR-RELATED"/>
    <property type="match status" value="1"/>
</dbReference>
<comment type="similarity">
    <text evidence="1">Belongs to the LysR transcriptional regulatory family.</text>
</comment>
<gene>
    <name evidence="6" type="ORF">SAMN04488498_1382</name>
</gene>
<proteinExistence type="inferred from homology"/>
<accession>A0A1I4F7N1</accession>
<evidence type="ECO:0000256" key="1">
    <source>
        <dbReference type="ARBA" id="ARBA00009437"/>
    </source>
</evidence>
<dbReference type="FunFam" id="1.10.10.10:FF:000001">
    <property type="entry name" value="LysR family transcriptional regulator"/>
    <property type="match status" value="1"/>
</dbReference>
<dbReference type="OrthoDB" id="9812435at2"/>
<dbReference type="PANTHER" id="PTHR30537">
    <property type="entry name" value="HTH-TYPE TRANSCRIPTIONAL REGULATOR"/>
    <property type="match status" value="1"/>
</dbReference>
<evidence type="ECO:0000256" key="2">
    <source>
        <dbReference type="ARBA" id="ARBA00023015"/>
    </source>
</evidence>
<dbReference type="InterPro" id="IPR058163">
    <property type="entry name" value="LysR-type_TF_proteobact-type"/>
</dbReference>
<dbReference type="Proteomes" id="UP000323300">
    <property type="component" value="Unassembled WGS sequence"/>
</dbReference>
<dbReference type="AlphaFoldDB" id="A0A1I4F7N1"/>
<dbReference type="InterPro" id="IPR036390">
    <property type="entry name" value="WH_DNA-bd_sf"/>
</dbReference>
<dbReference type="SUPFAM" id="SSF46785">
    <property type="entry name" value="Winged helix' DNA-binding domain"/>
    <property type="match status" value="1"/>
</dbReference>
<dbReference type="CDD" id="cd08422">
    <property type="entry name" value="PBP2_CrgA_like"/>
    <property type="match status" value="1"/>
</dbReference>
<dbReference type="RefSeq" id="WP_149763999.1">
    <property type="nucleotide sequence ID" value="NZ_BSPE01000004.1"/>
</dbReference>
<dbReference type="InterPro" id="IPR005119">
    <property type="entry name" value="LysR_subst-bd"/>
</dbReference>
<sequence>MDTFSTMRAFRRIVELGGLARAAEDLGLSSAGLSKQLRTLEAHLDTVLLQRTTRSMSLTESGRAYYADCCRILDELDVLEQSMRQQSQRVTGRLRLNAPLSFTLSILSPLLAEFLRDYPDLQLDLVMEDRLIDAVAHGFDLSIRLRSSLDDSTLIARRLATVKQVLCAAPSYLEQNGEPATLDDLRRHKILIYSLAQIQDIVPMQENAAAGSERSRINNSLLLRDMLVAGLGIGALPSFLADPAIARGELRRVLPAFMDEPRHVYAVYPTTRHLQPKVKAFVEFLGRRLPSVMNDYS</sequence>
<protein>
    <submittedName>
        <fullName evidence="6">DNA-binding transcriptional regulator, LysR family</fullName>
    </submittedName>
</protein>
<keyword evidence="2" id="KW-0805">Transcription regulation</keyword>
<keyword evidence="3 6" id="KW-0238">DNA-binding</keyword>
<dbReference type="Gene3D" id="1.10.10.10">
    <property type="entry name" value="Winged helix-like DNA-binding domain superfamily/Winged helix DNA-binding domain"/>
    <property type="match status" value="1"/>
</dbReference>
<evidence type="ECO:0000313" key="6">
    <source>
        <dbReference type="EMBL" id="SFL13300.1"/>
    </source>
</evidence>
<feature type="domain" description="HTH lysR-type" evidence="5">
    <location>
        <begin position="1"/>
        <end position="59"/>
    </location>
</feature>
<evidence type="ECO:0000256" key="4">
    <source>
        <dbReference type="ARBA" id="ARBA00023163"/>
    </source>
</evidence>
<evidence type="ECO:0000256" key="3">
    <source>
        <dbReference type="ARBA" id="ARBA00023125"/>
    </source>
</evidence>
<dbReference type="GO" id="GO:0003700">
    <property type="term" value="F:DNA-binding transcription factor activity"/>
    <property type="evidence" value="ECO:0007669"/>
    <property type="project" value="InterPro"/>
</dbReference>
<dbReference type="PROSITE" id="PS50931">
    <property type="entry name" value="HTH_LYSR"/>
    <property type="match status" value="1"/>
</dbReference>
<evidence type="ECO:0000313" key="7">
    <source>
        <dbReference type="Proteomes" id="UP000323300"/>
    </source>
</evidence>